<dbReference type="AlphaFoldDB" id="A0A4S8MM66"/>
<name>A0A4S8MM66_DENBC</name>
<evidence type="ECO:0000313" key="2">
    <source>
        <dbReference type="Proteomes" id="UP000297245"/>
    </source>
</evidence>
<sequence>MRLSFLSLVTDSFHLASSRGTLRGTHSDNHVIWTCRIGTLVTLVACQERPIPVFNFKVRHSYLFLSFKTLLEILCVLAAHMHSIGLPAHELHPLKFTGLQVQFFADSSHTPAEVLRQKVFRHLYISAERDRQFRTQS</sequence>
<dbReference type="Proteomes" id="UP000297245">
    <property type="component" value="Unassembled WGS sequence"/>
</dbReference>
<organism evidence="1 2">
    <name type="scientific">Dendrothele bispora (strain CBS 962.96)</name>
    <dbReference type="NCBI Taxonomy" id="1314807"/>
    <lineage>
        <taxon>Eukaryota</taxon>
        <taxon>Fungi</taxon>
        <taxon>Dikarya</taxon>
        <taxon>Basidiomycota</taxon>
        <taxon>Agaricomycotina</taxon>
        <taxon>Agaricomycetes</taxon>
        <taxon>Agaricomycetidae</taxon>
        <taxon>Agaricales</taxon>
        <taxon>Agaricales incertae sedis</taxon>
        <taxon>Dendrothele</taxon>
    </lineage>
</organism>
<proteinExistence type="predicted"/>
<keyword evidence="2" id="KW-1185">Reference proteome</keyword>
<evidence type="ECO:0000313" key="1">
    <source>
        <dbReference type="EMBL" id="THV03852.1"/>
    </source>
</evidence>
<dbReference type="EMBL" id="ML179062">
    <property type="protein sequence ID" value="THV03852.1"/>
    <property type="molecule type" value="Genomic_DNA"/>
</dbReference>
<accession>A0A4S8MM66</accession>
<reference evidence="1 2" key="1">
    <citation type="journal article" date="2019" name="Nat. Ecol. Evol.">
        <title>Megaphylogeny resolves global patterns of mushroom evolution.</title>
        <authorList>
            <person name="Varga T."/>
            <person name="Krizsan K."/>
            <person name="Foldi C."/>
            <person name="Dima B."/>
            <person name="Sanchez-Garcia M."/>
            <person name="Sanchez-Ramirez S."/>
            <person name="Szollosi G.J."/>
            <person name="Szarkandi J.G."/>
            <person name="Papp V."/>
            <person name="Albert L."/>
            <person name="Andreopoulos W."/>
            <person name="Angelini C."/>
            <person name="Antonin V."/>
            <person name="Barry K.W."/>
            <person name="Bougher N.L."/>
            <person name="Buchanan P."/>
            <person name="Buyck B."/>
            <person name="Bense V."/>
            <person name="Catcheside P."/>
            <person name="Chovatia M."/>
            <person name="Cooper J."/>
            <person name="Damon W."/>
            <person name="Desjardin D."/>
            <person name="Finy P."/>
            <person name="Geml J."/>
            <person name="Haridas S."/>
            <person name="Hughes K."/>
            <person name="Justo A."/>
            <person name="Karasinski D."/>
            <person name="Kautmanova I."/>
            <person name="Kiss B."/>
            <person name="Kocsube S."/>
            <person name="Kotiranta H."/>
            <person name="LaButti K.M."/>
            <person name="Lechner B.E."/>
            <person name="Liimatainen K."/>
            <person name="Lipzen A."/>
            <person name="Lukacs Z."/>
            <person name="Mihaltcheva S."/>
            <person name="Morgado L.N."/>
            <person name="Niskanen T."/>
            <person name="Noordeloos M.E."/>
            <person name="Ohm R.A."/>
            <person name="Ortiz-Santana B."/>
            <person name="Ovrebo C."/>
            <person name="Racz N."/>
            <person name="Riley R."/>
            <person name="Savchenko A."/>
            <person name="Shiryaev A."/>
            <person name="Soop K."/>
            <person name="Spirin V."/>
            <person name="Szebenyi C."/>
            <person name="Tomsovsky M."/>
            <person name="Tulloss R.E."/>
            <person name="Uehling J."/>
            <person name="Grigoriev I.V."/>
            <person name="Vagvolgyi C."/>
            <person name="Papp T."/>
            <person name="Martin F.M."/>
            <person name="Miettinen O."/>
            <person name="Hibbett D.S."/>
            <person name="Nagy L.G."/>
        </authorList>
    </citation>
    <scope>NUCLEOTIDE SEQUENCE [LARGE SCALE GENOMIC DNA]</scope>
    <source>
        <strain evidence="1 2">CBS 962.96</strain>
    </source>
</reference>
<protein>
    <submittedName>
        <fullName evidence="1">Uncharacterized protein</fullName>
    </submittedName>
</protein>
<gene>
    <name evidence="1" type="ORF">K435DRAFT_239807</name>
</gene>